<dbReference type="InterPro" id="IPR052909">
    <property type="entry name" value="Transposase_6_like"/>
</dbReference>
<protein>
    <submittedName>
        <fullName evidence="2">Putative transposase of IS4/5 family</fullName>
    </submittedName>
</protein>
<dbReference type="PANTHER" id="PTHR46637">
    <property type="entry name" value="TIS1421-TRANSPOSASE PROTEIN A"/>
    <property type="match status" value="1"/>
</dbReference>
<reference evidence="2 3" key="1">
    <citation type="submission" date="2016-10" db="EMBL/GenBank/DDBJ databases">
        <authorList>
            <person name="de Groot N.N."/>
        </authorList>
    </citation>
    <scope>NUCLEOTIDE SEQUENCE [LARGE SCALE GENOMIC DNA]</scope>
    <source>
        <strain evidence="2 3">CGMCC 1.5382</strain>
    </source>
</reference>
<dbReference type="Proteomes" id="UP000198701">
    <property type="component" value="Unassembled WGS sequence"/>
</dbReference>
<sequence>MVVEGIAWRFRTGSPWRDLPERFGPWNTVFKRFDRWAKDGTWQRILTAVQSRSDQLGK</sequence>
<gene>
    <name evidence="2" type="ORF">SAMN05216282_1381</name>
</gene>
<dbReference type="Pfam" id="PF13340">
    <property type="entry name" value="DUF4096"/>
    <property type="match status" value="1"/>
</dbReference>
<dbReference type="AlphaFoldDB" id="A0A1G9HU50"/>
<evidence type="ECO:0000313" key="3">
    <source>
        <dbReference type="Proteomes" id="UP000198701"/>
    </source>
</evidence>
<dbReference type="EMBL" id="FNFU01000038">
    <property type="protein sequence ID" value="SDL16244.1"/>
    <property type="molecule type" value="Genomic_DNA"/>
</dbReference>
<feature type="non-terminal residue" evidence="2">
    <location>
        <position position="58"/>
    </location>
</feature>
<proteinExistence type="predicted"/>
<evidence type="ECO:0000313" key="2">
    <source>
        <dbReference type="EMBL" id="SDL16244.1"/>
    </source>
</evidence>
<dbReference type="InterPro" id="IPR025161">
    <property type="entry name" value="IS402-like_dom"/>
</dbReference>
<feature type="domain" description="Insertion element IS402-like" evidence="1">
    <location>
        <begin position="2"/>
        <end position="45"/>
    </location>
</feature>
<name>A0A1G9HU50_9MICO</name>
<organism evidence="2 3">
    <name type="scientific">Cryobacterium psychrotolerans</name>
    <dbReference type="NCBI Taxonomy" id="386301"/>
    <lineage>
        <taxon>Bacteria</taxon>
        <taxon>Bacillati</taxon>
        <taxon>Actinomycetota</taxon>
        <taxon>Actinomycetes</taxon>
        <taxon>Micrococcales</taxon>
        <taxon>Microbacteriaceae</taxon>
        <taxon>Cryobacterium</taxon>
    </lineage>
</organism>
<dbReference type="PANTHER" id="PTHR46637:SF1">
    <property type="entry name" value="BLL5188 PROTEIN"/>
    <property type="match status" value="1"/>
</dbReference>
<keyword evidence="3" id="KW-1185">Reference proteome</keyword>
<accession>A0A1G9HU50</accession>
<evidence type="ECO:0000259" key="1">
    <source>
        <dbReference type="Pfam" id="PF13340"/>
    </source>
</evidence>